<keyword evidence="9" id="KW-1185">Reference proteome</keyword>
<evidence type="ECO:0000256" key="6">
    <source>
        <dbReference type="ARBA" id="ARBA00023136"/>
    </source>
</evidence>
<feature type="transmembrane region" description="Helical" evidence="7">
    <location>
        <begin position="246"/>
        <end position="266"/>
    </location>
</feature>
<comment type="caution">
    <text evidence="8">The sequence shown here is derived from an EMBL/GenBank/DDBJ whole genome shotgun (WGS) entry which is preliminary data.</text>
</comment>
<feature type="transmembrane region" description="Helical" evidence="7">
    <location>
        <begin position="36"/>
        <end position="54"/>
    </location>
</feature>
<comment type="subcellular location">
    <subcellularLocation>
        <location evidence="1">Membrane</location>
        <topology evidence="1">Multi-pass membrane protein</topology>
    </subcellularLocation>
</comment>
<proteinExistence type="predicted"/>
<reference evidence="8" key="1">
    <citation type="submission" date="2016-05" db="EMBL/GenBank/DDBJ databases">
        <title>Microbial consortia oxidize butane by reversing methanogenesis.</title>
        <authorList>
            <person name="Laso-Perez R."/>
            <person name="Richter M."/>
            <person name="Wegener G."/>
            <person name="Musat F."/>
        </authorList>
    </citation>
    <scope>NUCLEOTIDE SEQUENCE [LARGE SCALE GENOMIC DNA]</scope>
    <source>
        <strain evidence="8">BOX2</strain>
    </source>
</reference>
<gene>
    <name evidence="8" type="ORF">SCAL_000032</name>
</gene>
<organism evidence="8 9">
    <name type="scientific">Candidatus Syntropharchaeum caldarium</name>
    <dbReference type="NCBI Taxonomy" id="1838285"/>
    <lineage>
        <taxon>Archaea</taxon>
        <taxon>Methanobacteriati</taxon>
        <taxon>Methanobacteriota</taxon>
        <taxon>Stenosarchaea group</taxon>
        <taxon>Methanomicrobia</taxon>
        <taxon>Methanosarcinales</taxon>
        <taxon>ANME-2 cluster</taxon>
        <taxon>Candidatus Syntropharchaeum</taxon>
    </lineage>
</organism>
<name>A0A1F2PCJ5_9EURY</name>
<dbReference type="AlphaFoldDB" id="A0A1F2PCJ5"/>
<evidence type="ECO:0000256" key="1">
    <source>
        <dbReference type="ARBA" id="ARBA00004141"/>
    </source>
</evidence>
<feature type="transmembrane region" description="Helical" evidence="7">
    <location>
        <begin position="92"/>
        <end position="114"/>
    </location>
</feature>
<protein>
    <submittedName>
        <fullName evidence="8">Malate transporter</fullName>
    </submittedName>
</protein>
<dbReference type="Pfam" id="PF03547">
    <property type="entry name" value="Mem_trans"/>
    <property type="match status" value="2"/>
</dbReference>
<dbReference type="STRING" id="1838285.SCAL_000032"/>
<dbReference type="Proteomes" id="UP000186940">
    <property type="component" value="Unassembled WGS sequence"/>
</dbReference>
<feature type="transmembrane region" description="Helical" evidence="7">
    <location>
        <begin position="6"/>
        <end position="29"/>
    </location>
</feature>
<dbReference type="GO" id="GO:0055085">
    <property type="term" value="P:transmembrane transport"/>
    <property type="evidence" value="ECO:0007669"/>
    <property type="project" value="InterPro"/>
</dbReference>
<feature type="transmembrane region" description="Helical" evidence="7">
    <location>
        <begin position="162"/>
        <end position="182"/>
    </location>
</feature>
<feature type="transmembrane region" description="Helical" evidence="7">
    <location>
        <begin position="273"/>
        <end position="293"/>
    </location>
</feature>
<keyword evidence="4 7" id="KW-0812">Transmembrane</keyword>
<feature type="transmembrane region" description="Helical" evidence="7">
    <location>
        <begin position="188"/>
        <end position="207"/>
    </location>
</feature>
<keyword evidence="3" id="KW-1003">Cell membrane</keyword>
<evidence type="ECO:0000256" key="4">
    <source>
        <dbReference type="ARBA" id="ARBA00022692"/>
    </source>
</evidence>
<accession>A0A1F2PCJ5</accession>
<feature type="transmembrane region" description="Helical" evidence="7">
    <location>
        <begin position="60"/>
        <end position="80"/>
    </location>
</feature>
<dbReference type="GO" id="GO:0016020">
    <property type="term" value="C:membrane"/>
    <property type="evidence" value="ECO:0007669"/>
    <property type="project" value="UniProtKB-SubCell"/>
</dbReference>
<sequence length="294" mass="32337">MIGEVERFFLLFIAGLGLRIMAGDHLFWLPKLIKIFLVYIGIPSLLISTLLSSQKLGTEFSLAAAVTVLSIFSILALSILHHKLRDRSDGEVLLLLNAFPNAGFLGLPVCYILFGEGGMYYASIYVLFGTLIHYSIGVFTSIYIKDGNIKKGLDGMKRFPGFYTMVVVFLIASFNPAIPHGLVSTLDILGGFTITLAIFFIGLSIKFEKPIEEFLSDLIHVTTFRFLLSPLTIIIFAILLKIEPGALIVQSMMPPAIGSTIIAAHYGMNYSMAANVTSAITIIFMIGFFLLVYL</sequence>
<keyword evidence="6 7" id="KW-0472">Membrane</keyword>
<dbReference type="PANTHER" id="PTHR36838">
    <property type="entry name" value="AUXIN EFFLUX CARRIER FAMILY PROTEIN"/>
    <property type="match status" value="1"/>
</dbReference>
<dbReference type="PANTHER" id="PTHR36838:SF3">
    <property type="entry name" value="TRANSPORTER AUXIN EFFLUX CARRIER EC FAMILY"/>
    <property type="match status" value="1"/>
</dbReference>
<dbReference type="InterPro" id="IPR004776">
    <property type="entry name" value="Mem_transp_PIN-like"/>
</dbReference>
<evidence type="ECO:0000256" key="5">
    <source>
        <dbReference type="ARBA" id="ARBA00022989"/>
    </source>
</evidence>
<evidence type="ECO:0000256" key="2">
    <source>
        <dbReference type="ARBA" id="ARBA00022448"/>
    </source>
</evidence>
<keyword evidence="2" id="KW-0813">Transport</keyword>
<evidence type="ECO:0000256" key="3">
    <source>
        <dbReference type="ARBA" id="ARBA00022475"/>
    </source>
</evidence>
<evidence type="ECO:0000313" key="9">
    <source>
        <dbReference type="Proteomes" id="UP000186940"/>
    </source>
</evidence>
<keyword evidence="5 7" id="KW-1133">Transmembrane helix</keyword>
<feature type="transmembrane region" description="Helical" evidence="7">
    <location>
        <begin position="120"/>
        <end position="142"/>
    </location>
</feature>
<evidence type="ECO:0000313" key="8">
    <source>
        <dbReference type="EMBL" id="OFV68356.1"/>
    </source>
</evidence>
<dbReference type="EMBL" id="LYOS01000001">
    <property type="protein sequence ID" value="OFV68356.1"/>
    <property type="molecule type" value="Genomic_DNA"/>
</dbReference>
<evidence type="ECO:0000256" key="7">
    <source>
        <dbReference type="SAM" id="Phobius"/>
    </source>
</evidence>
<feature type="transmembrane region" description="Helical" evidence="7">
    <location>
        <begin position="219"/>
        <end position="240"/>
    </location>
</feature>